<feature type="region of interest" description="Disordered" evidence="1">
    <location>
        <begin position="104"/>
        <end position="138"/>
    </location>
</feature>
<feature type="compositionally biased region" description="Polar residues" evidence="1">
    <location>
        <begin position="118"/>
        <end position="127"/>
    </location>
</feature>
<proteinExistence type="predicted"/>
<keyword evidence="2" id="KW-0812">Transmembrane</keyword>
<dbReference type="EMBL" id="JAROYR010000026">
    <property type="protein sequence ID" value="MDH5159044.1"/>
    <property type="molecule type" value="Genomic_DNA"/>
</dbReference>
<protein>
    <submittedName>
        <fullName evidence="3">Uncharacterized protein</fullName>
    </submittedName>
</protein>
<dbReference type="RefSeq" id="WP_031770343.1">
    <property type="nucleotide sequence ID" value="NZ_JAROYJ010000013.1"/>
</dbReference>
<comment type="caution">
    <text evidence="3">The sequence shown here is derived from an EMBL/GenBank/DDBJ whole genome shotgun (WGS) entry which is preliminary data.</text>
</comment>
<feature type="compositionally biased region" description="Basic and acidic residues" evidence="1">
    <location>
        <begin position="319"/>
        <end position="380"/>
    </location>
</feature>
<gene>
    <name evidence="3" type="ORF">P5X59_12230</name>
</gene>
<organism evidence="3 4">
    <name type="scientific">Staphylococcus cohnii</name>
    <dbReference type="NCBI Taxonomy" id="29382"/>
    <lineage>
        <taxon>Bacteria</taxon>
        <taxon>Bacillati</taxon>
        <taxon>Bacillota</taxon>
        <taxon>Bacilli</taxon>
        <taxon>Bacillales</taxon>
        <taxon>Staphylococcaceae</taxon>
        <taxon>Staphylococcus</taxon>
        <taxon>Staphylococcus cohnii species complex</taxon>
    </lineage>
</organism>
<keyword evidence="2" id="KW-0472">Membrane</keyword>
<keyword evidence="4" id="KW-1185">Reference proteome</keyword>
<evidence type="ECO:0000313" key="4">
    <source>
        <dbReference type="Proteomes" id="UP001159200"/>
    </source>
</evidence>
<feature type="transmembrane region" description="Helical" evidence="2">
    <location>
        <begin position="148"/>
        <end position="166"/>
    </location>
</feature>
<sequence length="380" mass="44341">MLKIRTPDFEIGNRHDFSLQEMMSYTEKMEAKEFSNIPESFDYILYDANEDTDIIEATYKLNDGYKNIYEHTKELLKNVQVDSEDMKSIKRQYLKELDEVAQNYKAQKQPTKKEKSNTPKNTSYNAKKQNRENNNKESIVSQLKGKKGIGALLLVLLVIGICYLFIATDPNKDQKKDNVEKEDIYQQALLGHEDKAIKNYEKLPKEEMTKNDKSIYANLLIDKGDFDKAVDVKSEKYVENQLYSKGKFDSLEKFENKHSTKNGQFDLAIHNEKYEDATQLVDDIDKTPERKKALAIAYIESDQLDKAKKLAVSTDDEEVTKMIDDKQRDKQQSLEKEVEDKQKEYDKVKDDKKKKKEAKDKKEALDNAKDKLEEFKNDNK</sequence>
<feature type="region of interest" description="Disordered" evidence="1">
    <location>
        <begin position="310"/>
        <end position="380"/>
    </location>
</feature>
<evidence type="ECO:0000256" key="2">
    <source>
        <dbReference type="SAM" id="Phobius"/>
    </source>
</evidence>
<reference evidence="3 4" key="1">
    <citation type="submission" date="2023-03" db="EMBL/GenBank/DDBJ databases">
        <title>Bacterial isolates from washroom surfaces on a university campus.</title>
        <authorList>
            <person name="Holman D.B."/>
            <person name="Gzyl K.E."/>
            <person name="Taheri A.E."/>
        </authorList>
    </citation>
    <scope>NUCLEOTIDE SEQUENCE [LARGE SCALE GENOMIC DNA]</scope>
    <source>
        <strain evidence="3 4">RD01</strain>
    </source>
</reference>
<name>A0ABT6J2R7_9STAP</name>
<dbReference type="Proteomes" id="UP001159200">
    <property type="component" value="Unassembled WGS sequence"/>
</dbReference>
<evidence type="ECO:0000313" key="3">
    <source>
        <dbReference type="EMBL" id="MDH5159044.1"/>
    </source>
</evidence>
<accession>A0ABT6J2R7</accession>
<evidence type="ECO:0000256" key="1">
    <source>
        <dbReference type="SAM" id="MobiDB-lite"/>
    </source>
</evidence>
<keyword evidence="2" id="KW-1133">Transmembrane helix</keyword>